<evidence type="ECO:0000256" key="4">
    <source>
        <dbReference type="ARBA" id="ARBA00023239"/>
    </source>
</evidence>
<dbReference type="HOGENOM" id="CLU_011276_9_5_3"/>
<dbReference type="Proteomes" id="UP000010472">
    <property type="component" value="Chromosome"/>
</dbReference>
<dbReference type="FunFam" id="3.40.50.10090:FF:000001">
    <property type="entry name" value="Bifunctional uroporphyrinogen-III C-methyltransferase/uroporphyrinogen-III synthase"/>
    <property type="match status" value="1"/>
</dbReference>
<comment type="pathway">
    <text evidence="1 9">Porphyrin-containing compound metabolism; protoporphyrin-IX biosynthesis; coproporphyrinogen-III from 5-aminolevulinate: step 3/4.</text>
</comment>
<sequence>MSTTEPLISNPEPAIANSQPPLAGKTILVTRSAGQSNQFSDRLKREGAMVIEMPTLEIGHPSSWEALDSAIANLNTFDWLILTSANGVEYFFERLGAQGIYTYALANLKIAVVGKKTAAYLKQHGLQADFIPPDFIADSLVENFPEQLAGKKVLFPRVETGGRELLVKQLTAIGAEVVEVAAYESRCPQEISHEALEALQRQQVDIITFASSKTVKNFYQLVEQNGGVSLNGVAIASIGPQTSETCHQLLGKVDLESREYTLEGLTQAIIQWAKPLNIV</sequence>
<evidence type="ECO:0000259" key="11">
    <source>
        <dbReference type="Pfam" id="PF02602"/>
    </source>
</evidence>
<keyword evidence="4 9" id="KW-0456">Lyase</keyword>
<evidence type="ECO:0000256" key="8">
    <source>
        <dbReference type="ARBA" id="ARBA00048617"/>
    </source>
</evidence>
<dbReference type="EMBL" id="CP003620">
    <property type="protein sequence ID" value="AFZ12513.1"/>
    <property type="molecule type" value="Genomic_DNA"/>
</dbReference>
<organism evidence="12 13">
    <name type="scientific">Crinalium epipsammum PCC 9333</name>
    <dbReference type="NCBI Taxonomy" id="1173022"/>
    <lineage>
        <taxon>Bacteria</taxon>
        <taxon>Bacillati</taxon>
        <taxon>Cyanobacteriota</taxon>
        <taxon>Cyanophyceae</taxon>
        <taxon>Gomontiellales</taxon>
        <taxon>Gomontiellaceae</taxon>
        <taxon>Crinalium</taxon>
    </lineage>
</organism>
<dbReference type="EC" id="4.2.1.75" evidence="3 9"/>
<dbReference type="eggNOG" id="COG1587">
    <property type="taxonomic scope" value="Bacteria"/>
</dbReference>
<dbReference type="SUPFAM" id="SSF69618">
    <property type="entry name" value="HemD-like"/>
    <property type="match status" value="1"/>
</dbReference>
<dbReference type="STRING" id="1173022.Cri9333_1623"/>
<keyword evidence="5 9" id="KW-0627">Porphyrin biosynthesis</keyword>
<dbReference type="GO" id="GO:0006780">
    <property type="term" value="P:uroporphyrinogen III biosynthetic process"/>
    <property type="evidence" value="ECO:0007669"/>
    <property type="project" value="UniProtKB-UniRule"/>
</dbReference>
<dbReference type="UniPathway" id="UPA00251">
    <property type="reaction ID" value="UER00320"/>
</dbReference>
<evidence type="ECO:0000313" key="13">
    <source>
        <dbReference type="Proteomes" id="UP000010472"/>
    </source>
</evidence>
<evidence type="ECO:0000256" key="10">
    <source>
        <dbReference type="SAM" id="MobiDB-lite"/>
    </source>
</evidence>
<evidence type="ECO:0000256" key="3">
    <source>
        <dbReference type="ARBA" id="ARBA00013109"/>
    </source>
</evidence>
<dbReference type="PANTHER" id="PTHR38042">
    <property type="entry name" value="UROPORPHYRINOGEN-III SYNTHASE, CHLOROPLASTIC"/>
    <property type="match status" value="1"/>
</dbReference>
<evidence type="ECO:0000256" key="6">
    <source>
        <dbReference type="ARBA" id="ARBA00037589"/>
    </source>
</evidence>
<feature type="region of interest" description="Disordered" evidence="10">
    <location>
        <begin position="1"/>
        <end position="20"/>
    </location>
</feature>
<evidence type="ECO:0000256" key="5">
    <source>
        <dbReference type="ARBA" id="ARBA00023244"/>
    </source>
</evidence>
<accession>K9VWM7</accession>
<dbReference type="Pfam" id="PF02602">
    <property type="entry name" value="HEM4"/>
    <property type="match status" value="1"/>
</dbReference>
<dbReference type="Gene3D" id="3.40.50.10090">
    <property type="match status" value="2"/>
</dbReference>
<evidence type="ECO:0000256" key="2">
    <source>
        <dbReference type="ARBA" id="ARBA00008133"/>
    </source>
</evidence>
<keyword evidence="13" id="KW-1185">Reference proteome</keyword>
<dbReference type="KEGG" id="cep:Cri9333_1623"/>
<reference evidence="12 13" key="1">
    <citation type="submission" date="2012-06" db="EMBL/GenBank/DDBJ databases">
        <title>Finished chromosome of genome of Crinalium epipsammum PCC 9333.</title>
        <authorList>
            <consortium name="US DOE Joint Genome Institute"/>
            <person name="Gugger M."/>
            <person name="Coursin T."/>
            <person name="Rippka R."/>
            <person name="Tandeau De Marsac N."/>
            <person name="Huntemann M."/>
            <person name="Wei C.-L."/>
            <person name="Han J."/>
            <person name="Detter J.C."/>
            <person name="Han C."/>
            <person name="Tapia R."/>
            <person name="Davenport K."/>
            <person name="Daligault H."/>
            <person name="Erkkila T."/>
            <person name="Gu W."/>
            <person name="Munk A.C.C."/>
            <person name="Teshima H."/>
            <person name="Xu Y."/>
            <person name="Chain P."/>
            <person name="Chen A."/>
            <person name="Krypides N."/>
            <person name="Mavromatis K."/>
            <person name="Markowitz V."/>
            <person name="Szeto E."/>
            <person name="Ivanova N."/>
            <person name="Mikhailova N."/>
            <person name="Ovchinnikova G."/>
            <person name="Pagani I."/>
            <person name="Pati A."/>
            <person name="Goodwin L."/>
            <person name="Peters L."/>
            <person name="Pitluck S."/>
            <person name="Woyke T."/>
            <person name="Kerfeld C."/>
        </authorList>
    </citation>
    <scope>NUCLEOTIDE SEQUENCE [LARGE SCALE GENOMIC DNA]</scope>
    <source>
        <strain evidence="12 13">PCC 9333</strain>
    </source>
</reference>
<dbReference type="GO" id="GO:0004852">
    <property type="term" value="F:uroporphyrinogen-III synthase activity"/>
    <property type="evidence" value="ECO:0007669"/>
    <property type="project" value="UniProtKB-UniRule"/>
</dbReference>
<proteinExistence type="inferred from homology"/>
<comment type="catalytic activity">
    <reaction evidence="8 9">
        <text>hydroxymethylbilane = uroporphyrinogen III + H2O</text>
        <dbReference type="Rhea" id="RHEA:18965"/>
        <dbReference type="ChEBI" id="CHEBI:15377"/>
        <dbReference type="ChEBI" id="CHEBI:57308"/>
        <dbReference type="ChEBI" id="CHEBI:57845"/>
        <dbReference type="EC" id="4.2.1.75"/>
    </reaction>
</comment>
<dbReference type="AlphaFoldDB" id="K9VWM7"/>
<feature type="domain" description="Tetrapyrrole biosynthesis uroporphyrinogen III synthase" evidence="11">
    <location>
        <begin position="38"/>
        <end position="267"/>
    </location>
</feature>
<evidence type="ECO:0000256" key="1">
    <source>
        <dbReference type="ARBA" id="ARBA00004772"/>
    </source>
</evidence>
<gene>
    <name evidence="12" type="ORF">Cri9333_1623</name>
</gene>
<dbReference type="OrthoDB" id="9815856at2"/>
<evidence type="ECO:0000256" key="9">
    <source>
        <dbReference type="RuleBase" id="RU366031"/>
    </source>
</evidence>
<comment type="function">
    <text evidence="6 9">Catalyzes cyclization of the linear tetrapyrrole, hydroxymethylbilane, to the macrocyclic uroporphyrinogen III.</text>
</comment>
<dbReference type="InterPro" id="IPR039793">
    <property type="entry name" value="UROS/Hem4"/>
</dbReference>
<dbReference type="CDD" id="cd06578">
    <property type="entry name" value="HemD"/>
    <property type="match status" value="1"/>
</dbReference>
<name>K9VWM7_9CYAN</name>
<dbReference type="InterPro" id="IPR036108">
    <property type="entry name" value="4pyrrol_syn_uPrphyn_synt_sf"/>
</dbReference>
<dbReference type="InterPro" id="IPR003754">
    <property type="entry name" value="4pyrrol_synth_uPrphyn_synth"/>
</dbReference>
<dbReference type="PANTHER" id="PTHR38042:SF1">
    <property type="entry name" value="UROPORPHYRINOGEN-III SYNTHASE, CHLOROPLASTIC"/>
    <property type="match status" value="1"/>
</dbReference>
<evidence type="ECO:0000313" key="12">
    <source>
        <dbReference type="EMBL" id="AFZ12513.1"/>
    </source>
</evidence>
<protein>
    <recommendedName>
        <fullName evidence="7 9">Uroporphyrinogen-III synthase</fullName>
        <ecNumber evidence="3 9">4.2.1.75</ecNumber>
    </recommendedName>
</protein>
<dbReference type="RefSeq" id="WP_015202634.1">
    <property type="nucleotide sequence ID" value="NC_019753.1"/>
</dbReference>
<comment type="similarity">
    <text evidence="2 9">Belongs to the uroporphyrinogen-III synthase family.</text>
</comment>
<dbReference type="GO" id="GO:0006782">
    <property type="term" value="P:protoporphyrinogen IX biosynthetic process"/>
    <property type="evidence" value="ECO:0007669"/>
    <property type="project" value="UniProtKB-UniRule"/>
</dbReference>
<evidence type="ECO:0000256" key="7">
    <source>
        <dbReference type="ARBA" id="ARBA00040167"/>
    </source>
</evidence>